<reference evidence="3 4" key="1">
    <citation type="submission" date="2023-06" db="EMBL/GenBank/DDBJ databases">
        <title>Five Gram-positive bacteria isolated from mangrove sediments in Shenzhen, Guangdong, China.</title>
        <authorList>
            <person name="Yu S."/>
            <person name="Zheng W."/>
            <person name="Huang Y."/>
        </authorList>
    </citation>
    <scope>NUCLEOTIDE SEQUENCE [LARGE SCALE GENOMIC DNA]</scope>
    <source>
        <strain evidence="3 4">SaN35-3</strain>
    </source>
</reference>
<gene>
    <name evidence="3" type="ORF">LC087_02140</name>
</gene>
<dbReference type="RefSeq" id="WP_306019860.1">
    <property type="nucleotide sequence ID" value="NZ_CP129013.1"/>
</dbReference>
<evidence type="ECO:0000259" key="2">
    <source>
        <dbReference type="Pfam" id="PF00082"/>
    </source>
</evidence>
<dbReference type="InterPro" id="IPR007253">
    <property type="entry name" value="Cell_wall-bd_2"/>
</dbReference>
<comment type="caution">
    <text evidence="1">Lacks conserved residue(s) required for the propagation of feature annotation.</text>
</comment>
<dbReference type="InterPro" id="IPR036852">
    <property type="entry name" value="Peptidase_S8/S53_dom_sf"/>
</dbReference>
<dbReference type="PROSITE" id="PS51892">
    <property type="entry name" value="SUBTILASE"/>
    <property type="match status" value="1"/>
</dbReference>
<feature type="domain" description="Peptidase S8/S53" evidence="2">
    <location>
        <begin position="14"/>
        <end position="125"/>
    </location>
</feature>
<name>A0ABY9JW99_9BACI</name>
<dbReference type="PANTHER" id="PTHR30032">
    <property type="entry name" value="N-ACETYLMURAMOYL-L-ALANINE AMIDASE-RELATED"/>
    <property type="match status" value="1"/>
</dbReference>
<sequence>MTPKCYKTQLIMPIQKNVLVIAAAGNESTNRESFPAASNNVLGVGALDNRLNSLANYSNYGSWVSVSAPGTNIFSTYLNNTYRSSSGTSMSSPFVASLAAMIMNQAPYLSADQTRWIIEKTSDDFTGSDKISHGKIDVDGSLKFIDTYNRIYGQDGIETSIAISKNSWPERMQAELSPYERSLNKNIEEKSGSFAYLASYETFPDSLSASSLAYKTQAPILLTQSNGLNDSVKEELKRLNITDVVLLGGEVALSDKVKEDAENEGYRTTRISGPTRYETAAEIGDYIAKKNGEVIVASGQSFADSLSASAIAAKLQIPIVFVKGNEIPTATKEFLNKYDFSSIYVVGGEKVVSKKIASTLKATRIAGVDRYETNKAILSYFSKRYPIDDLVFATGTNYKDALTGSGFAGFK</sequence>
<evidence type="ECO:0000256" key="1">
    <source>
        <dbReference type="PROSITE-ProRule" id="PRU01240"/>
    </source>
</evidence>
<dbReference type="EMBL" id="CP129013">
    <property type="protein sequence ID" value="WLR43043.1"/>
    <property type="molecule type" value="Genomic_DNA"/>
</dbReference>
<dbReference type="Gene3D" id="3.40.50.12090">
    <property type="match status" value="2"/>
</dbReference>
<dbReference type="Gene3D" id="3.40.50.200">
    <property type="entry name" value="Peptidase S8/S53 domain"/>
    <property type="match status" value="1"/>
</dbReference>
<proteinExistence type="inferred from homology"/>
<dbReference type="PANTHER" id="PTHR30032:SF8">
    <property type="entry name" value="GERMINATION-SPECIFIC N-ACETYLMURAMOYL-L-ALANINE AMIDASE"/>
    <property type="match status" value="1"/>
</dbReference>
<evidence type="ECO:0000313" key="4">
    <source>
        <dbReference type="Proteomes" id="UP001197974"/>
    </source>
</evidence>
<dbReference type="InterPro" id="IPR051922">
    <property type="entry name" value="Bact_Sporulation_Assoc"/>
</dbReference>
<dbReference type="Pfam" id="PF00082">
    <property type="entry name" value="Peptidase_S8"/>
    <property type="match status" value="1"/>
</dbReference>
<protein>
    <submittedName>
        <fullName evidence="3">Cell wall-binding repeat-containing protein</fullName>
    </submittedName>
</protein>
<comment type="similarity">
    <text evidence="1">Belongs to the peptidase S8 family.</text>
</comment>
<accession>A0ABY9JW99</accession>
<organism evidence="3 4">
    <name type="scientific">Bacillus carboniphilus</name>
    <dbReference type="NCBI Taxonomy" id="86663"/>
    <lineage>
        <taxon>Bacteria</taxon>
        <taxon>Bacillati</taxon>
        <taxon>Bacillota</taxon>
        <taxon>Bacilli</taxon>
        <taxon>Bacillales</taxon>
        <taxon>Bacillaceae</taxon>
        <taxon>Bacillus</taxon>
    </lineage>
</organism>
<keyword evidence="4" id="KW-1185">Reference proteome</keyword>
<dbReference type="Proteomes" id="UP001197974">
    <property type="component" value="Chromosome"/>
</dbReference>
<dbReference type="InterPro" id="IPR000209">
    <property type="entry name" value="Peptidase_S8/S53_dom"/>
</dbReference>
<dbReference type="Pfam" id="PF04122">
    <property type="entry name" value="CW_binding_2"/>
    <property type="match status" value="3"/>
</dbReference>
<dbReference type="SUPFAM" id="SSF52743">
    <property type="entry name" value="Subtilisin-like"/>
    <property type="match status" value="1"/>
</dbReference>
<evidence type="ECO:0000313" key="3">
    <source>
        <dbReference type="EMBL" id="WLR43043.1"/>
    </source>
</evidence>